<accession>A0AAD5SZH2</accession>
<dbReference type="PROSITE" id="PS00889">
    <property type="entry name" value="CNMP_BINDING_2"/>
    <property type="match status" value="1"/>
</dbReference>
<dbReference type="InterPro" id="IPR000595">
    <property type="entry name" value="cNMP-bd_dom"/>
</dbReference>
<keyword evidence="5" id="KW-0406">Ion transport</keyword>
<evidence type="ECO:0000313" key="11">
    <source>
        <dbReference type="EMBL" id="KAJ3117810.1"/>
    </source>
</evidence>
<proteinExistence type="predicted"/>
<name>A0AAD5SZH2_9FUNG</name>
<keyword evidence="4" id="KW-1133">Transmembrane helix</keyword>
<evidence type="ECO:0000313" key="12">
    <source>
        <dbReference type="Proteomes" id="UP001211907"/>
    </source>
</evidence>
<dbReference type="AlphaFoldDB" id="A0AAD5SZH2"/>
<comment type="subcellular location">
    <subcellularLocation>
        <location evidence="1">Membrane</location>
        <topology evidence="1">Multi-pass membrane protein</topology>
    </subcellularLocation>
</comment>
<feature type="region of interest" description="Disordered" evidence="9">
    <location>
        <begin position="92"/>
        <end position="112"/>
    </location>
</feature>
<evidence type="ECO:0000256" key="8">
    <source>
        <dbReference type="ARBA" id="ARBA00023303"/>
    </source>
</evidence>
<dbReference type="GO" id="GO:0005221">
    <property type="term" value="F:intracellularly cyclic nucleotide-activated monoatomic cation channel activity"/>
    <property type="evidence" value="ECO:0007669"/>
    <property type="project" value="InterPro"/>
</dbReference>
<keyword evidence="8" id="KW-0407">Ion channel</keyword>
<evidence type="ECO:0000259" key="10">
    <source>
        <dbReference type="PROSITE" id="PS50042"/>
    </source>
</evidence>
<dbReference type="EMBL" id="JADGJH010001150">
    <property type="protein sequence ID" value="KAJ3117810.1"/>
    <property type="molecule type" value="Genomic_DNA"/>
</dbReference>
<evidence type="ECO:0000256" key="4">
    <source>
        <dbReference type="ARBA" id="ARBA00022989"/>
    </source>
</evidence>
<feature type="domain" description="Cyclic nucleotide-binding" evidence="10">
    <location>
        <begin position="809"/>
        <end position="919"/>
    </location>
</feature>
<evidence type="ECO:0000256" key="6">
    <source>
        <dbReference type="ARBA" id="ARBA00023136"/>
    </source>
</evidence>
<feature type="compositionally biased region" description="Low complexity" evidence="9">
    <location>
        <begin position="92"/>
        <end position="105"/>
    </location>
</feature>
<dbReference type="Pfam" id="PF00027">
    <property type="entry name" value="cNMP_binding"/>
    <property type="match status" value="1"/>
</dbReference>
<dbReference type="GO" id="GO:0016020">
    <property type="term" value="C:membrane"/>
    <property type="evidence" value="ECO:0007669"/>
    <property type="project" value="UniProtKB-SubCell"/>
</dbReference>
<keyword evidence="7" id="KW-1071">Ligand-gated ion channel</keyword>
<dbReference type="InterPro" id="IPR018488">
    <property type="entry name" value="cNMP-bd_CS"/>
</dbReference>
<keyword evidence="2" id="KW-0813">Transport</keyword>
<dbReference type="InterPro" id="IPR018490">
    <property type="entry name" value="cNMP-bd_dom_sf"/>
</dbReference>
<evidence type="ECO:0000256" key="5">
    <source>
        <dbReference type="ARBA" id="ARBA00023065"/>
    </source>
</evidence>
<keyword evidence="3" id="KW-0812">Transmembrane</keyword>
<protein>
    <recommendedName>
        <fullName evidence="10">Cyclic nucleotide-binding domain-containing protein</fullName>
    </recommendedName>
</protein>
<dbReference type="PANTHER" id="PTHR45638">
    <property type="entry name" value="CYCLIC NUCLEOTIDE-GATED CATION CHANNEL SUBUNIT A"/>
    <property type="match status" value="1"/>
</dbReference>
<keyword evidence="6" id="KW-0472">Membrane</keyword>
<evidence type="ECO:0000256" key="3">
    <source>
        <dbReference type="ARBA" id="ARBA00022692"/>
    </source>
</evidence>
<evidence type="ECO:0000256" key="9">
    <source>
        <dbReference type="SAM" id="MobiDB-lite"/>
    </source>
</evidence>
<dbReference type="GO" id="GO:0044877">
    <property type="term" value="F:protein-containing complex binding"/>
    <property type="evidence" value="ECO:0007669"/>
    <property type="project" value="TreeGrafter"/>
</dbReference>
<dbReference type="InterPro" id="IPR014710">
    <property type="entry name" value="RmlC-like_jellyroll"/>
</dbReference>
<dbReference type="InterPro" id="IPR050866">
    <property type="entry name" value="CNG_cation_channel"/>
</dbReference>
<dbReference type="PROSITE" id="PS50042">
    <property type="entry name" value="CNMP_BINDING_3"/>
    <property type="match status" value="1"/>
</dbReference>
<organism evidence="11 12">
    <name type="scientific">Physocladia obscura</name>
    <dbReference type="NCBI Taxonomy" id="109957"/>
    <lineage>
        <taxon>Eukaryota</taxon>
        <taxon>Fungi</taxon>
        <taxon>Fungi incertae sedis</taxon>
        <taxon>Chytridiomycota</taxon>
        <taxon>Chytridiomycota incertae sedis</taxon>
        <taxon>Chytridiomycetes</taxon>
        <taxon>Chytridiales</taxon>
        <taxon>Chytriomycetaceae</taxon>
        <taxon>Physocladia</taxon>
    </lineage>
</organism>
<sequence>MSESFSHHFTVGSGQSSLFVGYNSSIPSNYVLQNPTPFVQETLELQSNLQALQLQLNSSFTNINNQIIVGLNKVNKMIELLCHKITLPTDDTSSQISTSQSVTGSTDHEMQMDKIKPQLRRISERPTVSVTGRKADIETPVDSMRSSMACVMSSYIQSPQNVSSAVIASQSINAASAAPPMVNANGIAFPTNAVANFPAKTERHSYHGTELEEHFKKYVEGSTTLSMRRGGGGGGGINQLQQQIQPLIKFERSSGKISATNQSIKSQYSVKSTANTGIRWDAKDYIQVSETTPKKPVSSHQNSPILLVASEIEISPSSLKRAKSANYQQPKVNILKTAELQIQGLGKKLMVVTNADDGTSDSPKSSLLSQSATSIGKWVDKIFPGRETSHDSSLESGILIPGQVSQSNTLSINASILARSKTASRRQSFHGLSTIVDKGEESRPKTSPLTVEQNIDQEGCNRRNDTKEIETRVEAPKNIYSAKIKADMEARRRSDSFNGDIFDKDEVIFNEHVTAGFLGMSIPKSPHTAMQQIRSPSMYSMPPLPTTNSPKSIIASVKEVEPNFIDQSTTNPVSIETLEDDGSNFQGIYALSPFAGVYLFSLVYLPYHAAFTEDVTDFTDPMPWLLSFRKNFFVINFFTPELNYRYERNKNEKIQIPWTQIFSKIAISFTFTLIAVISRNCRLPKKLIQNNQFLWKKKKNWILRSRSILDLVGPCIMYFVGRSEGFKEWNVQFEYWAAYPGGILSASMHDRYIWMLFQSAGNTFPFFCWIALDQTRNQYRAISSYVEESDLLADFNDSLRRVPFLKRNMGDGRDEIFIKKIAMVMKQVFYVPGDLIFSQGERATVTGTVSIIMNKQLVAKFGDSNFFGEVALIANIPRTASVQALTTCNLYCLSAKDFQLIAAEFDDIRQKLEQIYEDRMMRTRLEHEGPEDISIYPQSTIQTRGSRRLSNFIL</sequence>
<evidence type="ECO:0000256" key="1">
    <source>
        <dbReference type="ARBA" id="ARBA00004141"/>
    </source>
</evidence>
<evidence type="ECO:0000256" key="7">
    <source>
        <dbReference type="ARBA" id="ARBA00023286"/>
    </source>
</evidence>
<dbReference type="CDD" id="cd00038">
    <property type="entry name" value="CAP_ED"/>
    <property type="match status" value="1"/>
</dbReference>
<evidence type="ECO:0000256" key="2">
    <source>
        <dbReference type="ARBA" id="ARBA00022448"/>
    </source>
</evidence>
<reference evidence="11" key="1">
    <citation type="submission" date="2020-05" db="EMBL/GenBank/DDBJ databases">
        <title>Phylogenomic resolution of chytrid fungi.</title>
        <authorList>
            <person name="Stajich J.E."/>
            <person name="Amses K."/>
            <person name="Simmons R."/>
            <person name="Seto K."/>
            <person name="Myers J."/>
            <person name="Bonds A."/>
            <person name="Quandt C.A."/>
            <person name="Barry K."/>
            <person name="Liu P."/>
            <person name="Grigoriev I."/>
            <person name="Longcore J.E."/>
            <person name="James T.Y."/>
        </authorList>
    </citation>
    <scope>NUCLEOTIDE SEQUENCE</scope>
    <source>
        <strain evidence="11">JEL0513</strain>
    </source>
</reference>
<gene>
    <name evidence="11" type="ORF">HK100_000743</name>
</gene>
<keyword evidence="12" id="KW-1185">Reference proteome</keyword>
<dbReference type="Proteomes" id="UP001211907">
    <property type="component" value="Unassembled WGS sequence"/>
</dbReference>
<dbReference type="SMART" id="SM00100">
    <property type="entry name" value="cNMP"/>
    <property type="match status" value="1"/>
</dbReference>
<dbReference type="Gene3D" id="2.60.120.10">
    <property type="entry name" value="Jelly Rolls"/>
    <property type="match status" value="1"/>
</dbReference>
<dbReference type="SUPFAM" id="SSF51206">
    <property type="entry name" value="cAMP-binding domain-like"/>
    <property type="match status" value="1"/>
</dbReference>
<dbReference type="PANTHER" id="PTHR45638:SF11">
    <property type="entry name" value="CYCLIC NUCLEOTIDE-GATED CATION CHANNEL SUBUNIT A"/>
    <property type="match status" value="1"/>
</dbReference>
<comment type="caution">
    <text evidence="11">The sequence shown here is derived from an EMBL/GenBank/DDBJ whole genome shotgun (WGS) entry which is preliminary data.</text>
</comment>